<keyword evidence="1" id="KW-1133">Transmembrane helix</keyword>
<feature type="transmembrane region" description="Helical" evidence="1">
    <location>
        <begin position="80"/>
        <end position="104"/>
    </location>
</feature>
<feature type="transmembrane region" description="Helical" evidence="1">
    <location>
        <begin position="233"/>
        <end position="251"/>
    </location>
</feature>
<keyword evidence="1" id="KW-0812">Transmembrane</keyword>
<reference evidence="2 3" key="1">
    <citation type="submission" date="2019-08" db="EMBL/GenBank/DDBJ databases">
        <title>In-depth cultivation of the pig gut microbiome towards novel bacterial diversity and tailored functional studies.</title>
        <authorList>
            <person name="Wylensek D."/>
            <person name="Hitch T.C.A."/>
            <person name="Clavel T."/>
        </authorList>
    </citation>
    <scope>NUCLEOTIDE SEQUENCE [LARGE SCALE GENOMIC DNA]</scope>
    <source>
        <strain evidence="2 3">Oil+RF-744-WCA-WT-11</strain>
    </source>
</reference>
<feature type="transmembrane region" description="Helical" evidence="1">
    <location>
        <begin position="142"/>
        <end position="162"/>
    </location>
</feature>
<dbReference type="Pfam" id="PF09997">
    <property type="entry name" value="DUF2238"/>
    <property type="match status" value="1"/>
</dbReference>
<keyword evidence="1" id="KW-0472">Membrane</keyword>
<dbReference type="InterPro" id="IPR014509">
    <property type="entry name" value="YjdF-like"/>
</dbReference>
<feature type="transmembrane region" description="Helical" evidence="1">
    <location>
        <begin position="110"/>
        <end position="130"/>
    </location>
</feature>
<feature type="transmembrane region" description="Helical" evidence="1">
    <location>
        <begin position="51"/>
        <end position="68"/>
    </location>
</feature>
<feature type="transmembrane region" description="Helical" evidence="1">
    <location>
        <begin position="26"/>
        <end position="45"/>
    </location>
</feature>
<dbReference type="AlphaFoldDB" id="A0A6L5X1I6"/>
<gene>
    <name evidence="2" type="ORF">FYJ35_03425</name>
</gene>
<dbReference type="RefSeq" id="WP_154523168.1">
    <property type="nucleotide sequence ID" value="NZ_JAQYJL010000006.1"/>
</dbReference>
<dbReference type="Proteomes" id="UP000481852">
    <property type="component" value="Unassembled WGS sequence"/>
</dbReference>
<accession>A0A6L5X1I6</accession>
<sequence length="307" mass="35507">MFQKEKDVLRYIRRLRYRVRLNKKTFKLLMVLRTLVILTLVLNVLQRNYEAAALCILSLILFLMPSFFEKQLKIEIPPLFEGIIYCFIFAAEILGEVNHFYTLIPGWDTILHTLNGFLCAAIGFAMVDLLNRHSSRLNLSPLYLAVVAFCFSMTIGVLWEFFEFFCDQFFFLDMQKDFIVKTIGSVTLDPTHSQKPFVIRNIARTVIETADGKSYVVNGGYLDIGIIDTMKDLLVNFVGAVVFSVLGYIYVKTRDENSLAGKLMIHRLTAMEVEEVDAFVDQQEAERKEQLEKARIIRKKPRNQKKS</sequence>
<evidence type="ECO:0000313" key="2">
    <source>
        <dbReference type="EMBL" id="MSS14100.1"/>
    </source>
</evidence>
<name>A0A6L5X1I6_9FIRM</name>
<keyword evidence="3" id="KW-1185">Reference proteome</keyword>
<evidence type="ECO:0000256" key="1">
    <source>
        <dbReference type="SAM" id="Phobius"/>
    </source>
</evidence>
<proteinExistence type="predicted"/>
<dbReference type="EMBL" id="VULZ01000002">
    <property type="protein sequence ID" value="MSS14100.1"/>
    <property type="molecule type" value="Genomic_DNA"/>
</dbReference>
<comment type="caution">
    <text evidence="2">The sequence shown here is derived from an EMBL/GenBank/DDBJ whole genome shotgun (WGS) entry which is preliminary data.</text>
</comment>
<protein>
    <submittedName>
        <fullName evidence="2">Uncharacterized protein</fullName>
    </submittedName>
</protein>
<evidence type="ECO:0000313" key="3">
    <source>
        <dbReference type="Proteomes" id="UP000481852"/>
    </source>
</evidence>
<organism evidence="2 3">
    <name type="scientific">Porcincola intestinalis</name>
    <dbReference type="NCBI Taxonomy" id="2606632"/>
    <lineage>
        <taxon>Bacteria</taxon>
        <taxon>Bacillati</taxon>
        <taxon>Bacillota</taxon>
        <taxon>Clostridia</taxon>
        <taxon>Lachnospirales</taxon>
        <taxon>Lachnospiraceae</taxon>
        <taxon>Porcincola</taxon>
    </lineage>
</organism>